<feature type="compositionally biased region" description="Pro residues" evidence="1">
    <location>
        <begin position="742"/>
        <end position="754"/>
    </location>
</feature>
<feature type="region of interest" description="Disordered" evidence="1">
    <location>
        <begin position="740"/>
        <end position="767"/>
    </location>
</feature>
<keyword evidence="3" id="KW-1185">Reference proteome</keyword>
<feature type="region of interest" description="Disordered" evidence="1">
    <location>
        <begin position="310"/>
        <end position="354"/>
    </location>
</feature>
<evidence type="ECO:0000313" key="3">
    <source>
        <dbReference type="Proteomes" id="UP000780801"/>
    </source>
</evidence>
<dbReference type="EMBL" id="JAABOA010002307">
    <property type="protein sequence ID" value="KAF9580061.1"/>
    <property type="molecule type" value="Genomic_DNA"/>
</dbReference>
<gene>
    <name evidence="2" type="ORF">BGW38_003439</name>
</gene>
<proteinExistence type="predicted"/>
<comment type="caution">
    <text evidence="2">The sequence shown here is derived from an EMBL/GenBank/DDBJ whole genome shotgun (WGS) entry which is preliminary data.</text>
</comment>
<dbReference type="Proteomes" id="UP000780801">
    <property type="component" value="Unassembled WGS sequence"/>
</dbReference>
<feature type="compositionally biased region" description="Polar residues" evidence="1">
    <location>
        <begin position="337"/>
        <end position="354"/>
    </location>
</feature>
<feature type="compositionally biased region" description="Polar residues" evidence="1">
    <location>
        <begin position="86"/>
        <end position="96"/>
    </location>
</feature>
<protein>
    <submittedName>
        <fullName evidence="2">Uncharacterized protein</fullName>
    </submittedName>
</protein>
<name>A0A9P6KCP6_9FUNG</name>
<sequence length="852" mass="94604">MPLLLASIPDSARGLFGSLPFRGRNRSSSLPQQQQLQLHHNGHHHFLSRLSKDSTHNLSTNSLFVGPSRDAANTSDEAHDDDSRATPFSRSQATKLSSHEAVHSSASSLISLSSLSTVQSSTRETLAPKGLKRLHLFHAREWISKSSSSISLTKATDVNNDSSDHIACAQDRNDKENASVPLVPPSRKRFERAGSFSLHFRSRNGSIASLFSLRTGNGASSLGKAAGAEIASDMAAELGVARQSMSISSDEKKFAALKTSGQKHDHHDYHHHYKKIPANAVGAEERTSHPSLSLRPALVSLSSSPIMSTVAQSLSHSSNPTLPPPPPRPTLSPLKWSESSSKGSPKQTKATLSISAPIPTVSCTGLPISRPPRPPRPSSLVEVGVGKEEIACGQCRDCNQTALSTRVIPASLPVPEWSHGEVQDRLLGYESYEGVHPLPETVFIRHLLPRGASVAHSFRDKNLDEDTDEENEESLLHQNAVANELYARQRLRALRRHQSTLVRLLGDLLERERDFLCSENQFRCYLDLVAQTQSRRLKQAFVQERMDQFAARYLRDHRDAIQLTRSRPLRSKACTSTENKNEGGRWWCERCCQQGESVMTPEEKRREAVCIYQGAIVNLWEADQKMCYWLSRYMRTTRRIGSRPNLRTLATTTTATTTTAAAMTKAKSKRGAVLSMIGEEPTDCKLVHSVDIDLNTISIEGRLDAHQLSKPLPALPIEATLSKEIKASLDQWSSLSKTLPLFPAPPNFPPPPPAHQQRPSRKQARRPERVALMVAPPRPPVQVPDEIDAVLSVGRQMERQSKAKGFLHEFNQAALRAQTLVERLRMERLEYDGVFRRRKGSIITIDGRDFIW</sequence>
<dbReference type="AlphaFoldDB" id="A0A9P6KCP6"/>
<evidence type="ECO:0000256" key="1">
    <source>
        <dbReference type="SAM" id="MobiDB-lite"/>
    </source>
</evidence>
<reference evidence="2" key="1">
    <citation type="journal article" date="2020" name="Fungal Divers.">
        <title>Resolving the Mortierellaceae phylogeny through synthesis of multi-gene phylogenetics and phylogenomics.</title>
        <authorList>
            <person name="Vandepol N."/>
            <person name="Liber J."/>
            <person name="Desiro A."/>
            <person name="Na H."/>
            <person name="Kennedy M."/>
            <person name="Barry K."/>
            <person name="Grigoriev I.V."/>
            <person name="Miller A.N."/>
            <person name="O'Donnell K."/>
            <person name="Stajich J.E."/>
            <person name="Bonito G."/>
        </authorList>
    </citation>
    <scope>NUCLEOTIDE SEQUENCE</scope>
    <source>
        <strain evidence="2">KOD1015</strain>
    </source>
</reference>
<feature type="compositionally biased region" description="Pro residues" evidence="1">
    <location>
        <begin position="321"/>
        <end position="330"/>
    </location>
</feature>
<organism evidence="2 3">
    <name type="scientific">Lunasporangiospora selenospora</name>
    <dbReference type="NCBI Taxonomy" id="979761"/>
    <lineage>
        <taxon>Eukaryota</taxon>
        <taxon>Fungi</taxon>
        <taxon>Fungi incertae sedis</taxon>
        <taxon>Mucoromycota</taxon>
        <taxon>Mortierellomycotina</taxon>
        <taxon>Mortierellomycetes</taxon>
        <taxon>Mortierellales</taxon>
        <taxon>Mortierellaceae</taxon>
        <taxon>Lunasporangiospora</taxon>
    </lineage>
</organism>
<evidence type="ECO:0000313" key="2">
    <source>
        <dbReference type="EMBL" id="KAF9580061.1"/>
    </source>
</evidence>
<accession>A0A9P6KCP6</accession>
<feature type="region of interest" description="Disordered" evidence="1">
    <location>
        <begin position="58"/>
        <end position="100"/>
    </location>
</feature>
<dbReference type="OrthoDB" id="2405082at2759"/>